<feature type="domain" description="Tyrosine-protein kinase ephrin type A/B receptor-like" evidence="4">
    <location>
        <begin position="1329"/>
        <end position="1378"/>
    </location>
</feature>
<evidence type="ECO:0000256" key="2">
    <source>
        <dbReference type="SAM" id="Phobius"/>
    </source>
</evidence>
<feature type="region of interest" description="Disordered" evidence="1">
    <location>
        <begin position="2002"/>
        <end position="2038"/>
    </location>
</feature>
<dbReference type="EMBL" id="CP151505">
    <property type="protein sequence ID" value="WZN62251.1"/>
    <property type="molecule type" value="Genomic_DNA"/>
</dbReference>
<gene>
    <name evidence="5" type="ORF">HKI87_05g37870</name>
</gene>
<dbReference type="PANTHER" id="PTHR11319:SF35">
    <property type="entry name" value="OUTER MEMBRANE PROTEIN PMPC-RELATED"/>
    <property type="match status" value="1"/>
</dbReference>
<dbReference type="Pfam" id="PF07699">
    <property type="entry name" value="Ephrin_rec_like"/>
    <property type="match status" value="2"/>
</dbReference>
<dbReference type="SUPFAM" id="SSF57184">
    <property type="entry name" value="Growth factor receptor domain"/>
    <property type="match status" value="1"/>
</dbReference>
<dbReference type="InterPro" id="IPR013783">
    <property type="entry name" value="Ig-like_fold"/>
</dbReference>
<evidence type="ECO:0000259" key="4">
    <source>
        <dbReference type="Pfam" id="PF07699"/>
    </source>
</evidence>
<feature type="transmembrane region" description="Helical" evidence="2">
    <location>
        <begin position="1485"/>
        <end position="1506"/>
    </location>
</feature>
<dbReference type="InterPro" id="IPR009030">
    <property type="entry name" value="Growth_fac_rcpt_cys_sf"/>
</dbReference>
<protein>
    <recommendedName>
        <fullName evidence="7">Tyrosine-protein kinase ephrin type A/B receptor-like domain-containing protein</fullName>
    </recommendedName>
</protein>
<dbReference type="PANTHER" id="PTHR11319">
    <property type="entry name" value="G PROTEIN-COUPLED RECEPTOR-RELATED"/>
    <property type="match status" value="1"/>
</dbReference>
<keyword evidence="2" id="KW-1133">Transmembrane helix</keyword>
<dbReference type="Gene3D" id="2.10.50.10">
    <property type="entry name" value="Tumor Necrosis Factor Receptor, subunit A, domain 2"/>
    <property type="match status" value="3"/>
</dbReference>
<feature type="region of interest" description="Disordered" evidence="1">
    <location>
        <begin position="1875"/>
        <end position="1915"/>
    </location>
</feature>
<keyword evidence="6" id="KW-1185">Reference proteome</keyword>
<evidence type="ECO:0000256" key="1">
    <source>
        <dbReference type="SAM" id="MobiDB-lite"/>
    </source>
</evidence>
<evidence type="ECO:0008006" key="7">
    <source>
        <dbReference type="Google" id="ProtNLM"/>
    </source>
</evidence>
<feature type="transmembrane region" description="Helical" evidence="2">
    <location>
        <begin position="1584"/>
        <end position="1608"/>
    </location>
</feature>
<dbReference type="Proteomes" id="UP001472866">
    <property type="component" value="Chromosome 05"/>
</dbReference>
<feature type="transmembrane region" description="Helical" evidence="2">
    <location>
        <begin position="1812"/>
        <end position="1832"/>
    </location>
</feature>
<keyword evidence="2" id="KW-0472">Membrane</keyword>
<feature type="transmembrane region" description="Helical" evidence="2">
    <location>
        <begin position="1674"/>
        <end position="1697"/>
    </location>
</feature>
<organism evidence="5 6">
    <name type="scientific">Chloropicon roscoffensis</name>
    <dbReference type="NCBI Taxonomy" id="1461544"/>
    <lineage>
        <taxon>Eukaryota</taxon>
        <taxon>Viridiplantae</taxon>
        <taxon>Chlorophyta</taxon>
        <taxon>Chloropicophyceae</taxon>
        <taxon>Chloropicales</taxon>
        <taxon>Chloropicaceae</taxon>
        <taxon>Chloropicon</taxon>
    </lineage>
</organism>
<feature type="transmembrane region" description="Helical" evidence="2">
    <location>
        <begin position="1778"/>
        <end position="1797"/>
    </location>
</feature>
<proteinExistence type="predicted"/>
<evidence type="ECO:0000313" key="5">
    <source>
        <dbReference type="EMBL" id="WZN62251.1"/>
    </source>
</evidence>
<sequence>MKNQLYLNCGRGFSPLPGSKFCAPSPFRPRIDSITPSTGATQGGELAVVRGLLGADPNGKVTIGGMPCDIFVQSSTATWLCFTPPGNSPAGEVILSNFGRTSLVLAGDPEPSYDFDYALPRLDTIHPQYIGDPSSNSIMLTVTGENFGMIQEHIHPRICTYSESDYGDFGGQAFAFGFPCVDCLVSDNNLELPNKFLCEVLEGTEFWSHNELFFMRVMVGEDGSWFNSANLFTPNPFSDNHRVCHSGGSTAMLQCKCDPGYVHQGTAKKCESCPPDTYSDDGLECKPCPAGSTTAEGTAVTTSSDSCVCGVNAAMNSAVGRCECQAGYGGDATNAGIGCSACGTTSYKSDVGNAQCTSCPPGSSIADGDTDATSSDSCVCGVNAEMNTDTGRCECAAGYGGDATNAGIGCSACGTTSYKSDVGNTQCTSCPPGSSIADGDTDATSSDSCVCGVNAEMNTDTGRCECSAGYGGDATNAGIGCSACGTTSYKSDVGNAQCTTCPGGSSIANQETQATSSDSCVCGLNAEMNIDTGRCECAAGYGGDATNAGIGCSACGTTSYKADVGNTQCTSCPPGSSIADGDTDATSSDSCVCGVNAEMNTDTGRCECQAGYGGDATNPSVGCIACGTALYKSDVGNTQCTACPAGSSIADGSTNATSSDSCVCGTNMQMNADTDRCECAAGYGGDATNAGIGCSACGTTSYKSDVGNTQCTSCPPGSSIADGDTDATSSDSCVCGVNAEMNTDTGRCECSAGYGGDATNPSVGCSACGTTSYKADVENTQCTQCPGGSSIANQETQATSSDSCVCGLNAEMNTDTGRCECAAGYGGDATNPSVGCMPCGTTSYKSDVGNTLCTACPPGASISNGVTNATNADSCLCGTNMQMNADTDRCECAAGYGGDATNAGIGCSACGTTSYKSDVGNTQCTSCPPGSSIADGDTDATSSDSCVCGVNAEMNTDTGRCECSAGYGGDATNPSVGCIACGTGSYKTEKANFLCTSCPAGSSIADGSTNATSSDSCVCGVNAEMNTDTGRCECSAGYGGDATNPSVGCSACGTALYKSDVGNTQCTACPAGSSIADGSTNATSSDSCVCGTNMQMNADTDRCECAAGYGGDATNAGIGCSACGTTSYKSDVGNTQCTSCPPGSSIADGDTDATSSDSCVCGVNAEMNTDTGRCECSAGYGGDATNPNVGCSACGSFAFKANHVNGACTPCPSGASILSGVVNATNSDSCQCGANTVLNDEDGICECMAGHGGDATKGNIGCSVCGVNGYKAETGNRDCNPCPVGSAIQEGVTAVSVEECLCAEGTVMVRDGSDGSTIACECALGYFGSSAGATGCQLCPLGDYKDLTGNAVSCSSCEVALGEGATTFERGAQSVDKCECGSGFYKFEESCVPCETGAYCPGGDASSMVALPGYWRSDPVSTTFFSCESPNGYTLCMGGTANQTGVGQSGPLCREGHEGLLCSKCKKGYGKTYGVCSKCDSAFNASGVLLVLFAILVFLALLYLLISNNLRKATSQSNEKESITLSVVKIIINWLQMASIAAQVRVSSNESMERFFQIQDVSNVSPFQFSSFNCMVQANYFDQFYSALAVPPMCVALGFCLTGVHFLARRAKSVRFRDMFVMVSQMLWFFTYSMVSQIILGIFECRDLDRGISVLSADLAVQCETSKHNSAVSLGYIFGALYIAGLPIQVVAQLYWYRNNLQDQSVKVRYMFLFHNYREGLYWYECVNMLRKIGLVTALVLLQEDLGTQVFALSILSMTYLTLHAYIKPYSSRTLNELETGSLFVTALTLSMCSFFYSNPTGTGNPVVENGLTWSVILLSTALLLWSIFLIGKRGLVAMSSKRTQGKQGNGGYQLPSKVSGLYLRGSADESCGGSPSQFKSLLAHDEGTGPASPGFGSKATVPMTPNPLSQDNAGAEQPLVVGLPATVSKQWLKARSVMSDAHSKKRGSISGQHPSQEVANPLAGDGPQDDRLGSHLPEKVQVSQPGLKGTAGASVTRIANPLAEMHRGGAPSLPEVVQQNTPEERGVTRNPLGANPP</sequence>
<dbReference type="SMART" id="SM01411">
    <property type="entry name" value="Ephrin_rec_like"/>
    <property type="match status" value="17"/>
</dbReference>
<dbReference type="CDD" id="cd00603">
    <property type="entry name" value="IPT_PCSR"/>
    <property type="match status" value="1"/>
</dbReference>
<name>A0AAX4P8R7_9CHLO</name>
<feature type="compositionally biased region" description="Polar residues" evidence="1">
    <location>
        <begin position="1950"/>
        <end position="1959"/>
    </location>
</feature>
<feature type="domain" description="IPT/TIG" evidence="3">
    <location>
        <begin position="29"/>
        <end position="92"/>
    </location>
</feature>
<accession>A0AAX4P8R7</accession>
<keyword evidence="2" id="KW-0812">Transmembrane</keyword>
<feature type="transmembrane region" description="Helical" evidence="2">
    <location>
        <begin position="1748"/>
        <end position="1766"/>
    </location>
</feature>
<evidence type="ECO:0000313" key="6">
    <source>
        <dbReference type="Proteomes" id="UP001472866"/>
    </source>
</evidence>
<dbReference type="Gene3D" id="2.60.40.10">
    <property type="entry name" value="Immunoglobulins"/>
    <property type="match status" value="1"/>
</dbReference>
<feature type="region of interest" description="Disordered" evidence="1">
    <location>
        <begin position="1939"/>
        <end position="1975"/>
    </location>
</feature>
<dbReference type="InterPro" id="IPR011641">
    <property type="entry name" value="Tyr-kin_ephrin_A/B_rcpt-like"/>
</dbReference>
<evidence type="ECO:0000259" key="3">
    <source>
        <dbReference type="Pfam" id="PF01833"/>
    </source>
</evidence>
<reference evidence="5 6" key="1">
    <citation type="submission" date="2024-03" db="EMBL/GenBank/DDBJ databases">
        <title>Complete genome sequence of the green alga Chloropicon roscoffensis RCC1871.</title>
        <authorList>
            <person name="Lemieux C."/>
            <person name="Pombert J.-F."/>
            <person name="Otis C."/>
            <person name="Turmel M."/>
        </authorList>
    </citation>
    <scope>NUCLEOTIDE SEQUENCE [LARGE SCALE GENOMIC DNA]</scope>
    <source>
        <strain evidence="5 6">RCC1871</strain>
    </source>
</reference>
<dbReference type="InterPro" id="IPR002909">
    <property type="entry name" value="IPT_dom"/>
</dbReference>
<feature type="transmembrane region" description="Helical" evidence="2">
    <location>
        <begin position="1620"/>
        <end position="1643"/>
    </location>
</feature>
<feature type="domain" description="Tyrosine-protein kinase ephrin type A/B receptor-like" evidence="4">
    <location>
        <begin position="1259"/>
        <end position="1300"/>
    </location>
</feature>
<dbReference type="Pfam" id="PF01833">
    <property type="entry name" value="TIG"/>
    <property type="match status" value="1"/>
</dbReference>